<dbReference type="EMBL" id="PJQY01000621">
    <property type="protein sequence ID" value="PQQ09445.1"/>
    <property type="molecule type" value="Genomic_DNA"/>
</dbReference>
<comment type="caution">
    <text evidence="2">The sequence shown here is derived from an EMBL/GenBank/DDBJ whole genome shotgun (WGS) entry which is preliminary data.</text>
</comment>
<reference evidence="2 3" key="1">
    <citation type="submission" date="2018-02" db="EMBL/GenBank/DDBJ databases">
        <title>Draft genome of wild Prunus yedoensis var. nudiflora.</title>
        <authorList>
            <person name="Baek S."/>
            <person name="Kim J.-H."/>
            <person name="Choi K."/>
            <person name="Kim G.-B."/>
            <person name="Cho A."/>
            <person name="Jang H."/>
            <person name="Shin C.-H."/>
            <person name="Yu H.-J."/>
            <person name="Mun J.-H."/>
        </authorList>
    </citation>
    <scope>NUCLEOTIDE SEQUENCE [LARGE SCALE GENOMIC DNA]</scope>
    <source>
        <strain evidence="3">cv. Jeju island</strain>
        <tissue evidence="2">Leaf</tissue>
    </source>
</reference>
<keyword evidence="1" id="KW-1133">Transmembrane helix</keyword>
<feature type="transmembrane region" description="Helical" evidence="1">
    <location>
        <begin position="6"/>
        <end position="25"/>
    </location>
</feature>
<sequence length="90" mass="9717">MVRFTVICPAVASVLMLRSIILLLLSMTVYKKITPITTVDVRGLKTHRHVTGVVVGEALIEAGVISKAATKTANVMLASNLADRLQENRS</sequence>
<keyword evidence="1" id="KW-0812">Transmembrane</keyword>
<gene>
    <name evidence="2" type="ORF">Pyn_21437</name>
</gene>
<dbReference type="OrthoDB" id="10334498at2759"/>
<accession>A0A314YLI6</accession>
<name>A0A314YLI6_PRUYE</name>
<protein>
    <submittedName>
        <fullName evidence="2">Uncharacterized protein</fullName>
    </submittedName>
</protein>
<proteinExistence type="predicted"/>
<dbReference type="AlphaFoldDB" id="A0A314YLI6"/>
<keyword evidence="3" id="KW-1185">Reference proteome</keyword>
<dbReference type="Proteomes" id="UP000250321">
    <property type="component" value="Unassembled WGS sequence"/>
</dbReference>
<evidence type="ECO:0000256" key="1">
    <source>
        <dbReference type="SAM" id="Phobius"/>
    </source>
</evidence>
<evidence type="ECO:0000313" key="3">
    <source>
        <dbReference type="Proteomes" id="UP000250321"/>
    </source>
</evidence>
<evidence type="ECO:0000313" key="2">
    <source>
        <dbReference type="EMBL" id="PQQ09445.1"/>
    </source>
</evidence>
<organism evidence="2 3">
    <name type="scientific">Prunus yedoensis var. nudiflora</name>
    <dbReference type="NCBI Taxonomy" id="2094558"/>
    <lineage>
        <taxon>Eukaryota</taxon>
        <taxon>Viridiplantae</taxon>
        <taxon>Streptophyta</taxon>
        <taxon>Embryophyta</taxon>
        <taxon>Tracheophyta</taxon>
        <taxon>Spermatophyta</taxon>
        <taxon>Magnoliopsida</taxon>
        <taxon>eudicotyledons</taxon>
        <taxon>Gunneridae</taxon>
        <taxon>Pentapetalae</taxon>
        <taxon>rosids</taxon>
        <taxon>fabids</taxon>
        <taxon>Rosales</taxon>
        <taxon>Rosaceae</taxon>
        <taxon>Amygdaloideae</taxon>
        <taxon>Amygdaleae</taxon>
        <taxon>Prunus</taxon>
    </lineage>
</organism>
<keyword evidence="1" id="KW-0472">Membrane</keyword>